<feature type="transmembrane region" description="Helical" evidence="5">
    <location>
        <begin position="105"/>
        <end position="124"/>
    </location>
</feature>
<dbReference type="PANTHER" id="PTHR38483">
    <property type="entry name" value="CHROMOSOME 1, WHOLE GENOME SHOTGUN SEQUENCE"/>
    <property type="match status" value="1"/>
</dbReference>
<comment type="caution">
    <text evidence="6">The sequence shown here is derived from an EMBL/GenBank/DDBJ whole genome shotgun (WGS) entry which is preliminary data.</text>
</comment>
<keyword evidence="4 5" id="KW-0472">Membrane</keyword>
<evidence type="ECO:0000313" key="7">
    <source>
        <dbReference type="Proteomes" id="UP001153678"/>
    </source>
</evidence>
<dbReference type="PANTHER" id="PTHR38483:SF1">
    <property type="entry name" value="ION TRANSPORT DOMAIN-CONTAINING PROTEIN"/>
    <property type="match status" value="1"/>
</dbReference>
<keyword evidence="3 5" id="KW-1133">Transmembrane helix</keyword>
<accession>A0A9W4WUJ0</accession>
<protein>
    <submittedName>
        <fullName evidence="6">11238_t:CDS:1</fullName>
    </submittedName>
</protein>
<evidence type="ECO:0000256" key="2">
    <source>
        <dbReference type="ARBA" id="ARBA00022692"/>
    </source>
</evidence>
<dbReference type="Proteomes" id="UP001153678">
    <property type="component" value="Unassembled WGS sequence"/>
</dbReference>
<organism evidence="6 7">
    <name type="scientific">Funneliformis geosporum</name>
    <dbReference type="NCBI Taxonomy" id="1117311"/>
    <lineage>
        <taxon>Eukaryota</taxon>
        <taxon>Fungi</taxon>
        <taxon>Fungi incertae sedis</taxon>
        <taxon>Mucoromycota</taxon>
        <taxon>Glomeromycotina</taxon>
        <taxon>Glomeromycetes</taxon>
        <taxon>Glomerales</taxon>
        <taxon>Glomeraceae</taxon>
        <taxon>Funneliformis</taxon>
    </lineage>
</organism>
<dbReference type="GO" id="GO:0016020">
    <property type="term" value="C:membrane"/>
    <property type="evidence" value="ECO:0007669"/>
    <property type="project" value="UniProtKB-SubCell"/>
</dbReference>
<name>A0A9W4WUJ0_9GLOM</name>
<evidence type="ECO:0000256" key="4">
    <source>
        <dbReference type="ARBA" id="ARBA00023136"/>
    </source>
</evidence>
<evidence type="ECO:0000313" key="6">
    <source>
        <dbReference type="EMBL" id="CAI2164617.1"/>
    </source>
</evidence>
<proteinExistence type="predicted"/>
<keyword evidence="7" id="KW-1185">Reference proteome</keyword>
<feature type="transmembrane region" description="Helical" evidence="5">
    <location>
        <begin position="136"/>
        <end position="154"/>
    </location>
</feature>
<evidence type="ECO:0000256" key="5">
    <source>
        <dbReference type="SAM" id="Phobius"/>
    </source>
</evidence>
<evidence type="ECO:0000256" key="1">
    <source>
        <dbReference type="ARBA" id="ARBA00004141"/>
    </source>
</evidence>
<comment type="subcellular location">
    <subcellularLocation>
        <location evidence="1">Membrane</location>
        <topology evidence="1">Multi-pass membrane protein</topology>
    </subcellularLocation>
</comment>
<evidence type="ECO:0000256" key="3">
    <source>
        <dbReference type="ARBA" id="ARBA00022989"/>
    </source>
</evidence>
<reference evidence="6" key="1">
    <citation type="submission" date="2022-08" db="EMBL/GenBank/DDBJ databases">
        <authorList>
            <person name="Kallberg Y."/>
            <person name="Tangrot J."/>
            <person name="Rosling A."/>
        </authorList>
    </citation>
    <scope>NUCLEOTIDE SEQUENCE</scope>
    <source>
        <strain evidence="6">Wild A</strain>
    </source>
</reference>
<feature type="transmembrane region" description="Helical" evidence="5">
    <location>
        <begin position="69"/>
        <end position="93"/>
    </location>
</feature>
<gene>
    <name evidence="6" type="ORF">FWILDA_LOCUS1657</name>
</gene>
<feature type="transmembrane region" description="Helical" evidence="5">
    <location>
        <begin position="43"/>
        <end position="63"/>
    </location>
</feature>
<dbReference type="InterPro" id="IPR027359">
    <property type="entry name" value="Volt_channel_dom_sf"/>
</dbReference>
<sequence length="199" mass="22628">MSNTDTTILINNSNPPITPHTQYSLSKREVVHGIANRIIYSRFYTWLYLGMALLSSISIILSLKEKCPSLGFITLEIIINTVMILEVGTRFLALGKLFWNSIYNIIDIILVALCVITLLFIIGGGCSHKGEEILDSILLIARNLIQFGRIFVMLRKNKKNRKTRNAMVDFSNVRDPSISMDIDSMDHEPYLLDDEDDIF</sequence>
<dbReference type="EMBL" id="CAMKVN010000166">
    <property type="protein sequence ID" value="CAI2164617.1"/>
    <property type="molecule type" value="Genomic_DNA"/>
</dbReference>
<dbReference type="AlphaFoldDB" id="A0A9W4WUJ0"/>
<dbReference type="Gene3D" id="1.20.120.350">
    <property type="entry name" value="Voltage-gated potassium channels. Chain C"/>
    <property type="match status" value="1"/>
</dbReference>
<dbReference type="OrthoDB" id="429183at2759"/>
<keyword evidence="2 5" id="KW-0812">Transmembrane</keyword>